<dbReference type="InterPro" id="IPR039859">
    <property type="entry name" value="PFA4/ZDH16/20/ERF2-like"/>
</dbReference>
<dbReference type="Pfam" id="PF01529">
    <property type="entry name" value="DHHC"/>
    <property type="match status" value="1"/>
</dbReference>
<organism evidence="10 11">
    <name type="scientific">Triparma retinervis</name>
    <dbReference type="NCBI Taxonomy" id="2557542"/>
    <lineage>
        <taxon>Eukaryota</taxon>
        <taxon>Sar</taxon>
        <taxon>Stramenopiles</taxon>
        <taxon>Ochrophyta</taxon>
        <taxon>Bolidophyceae</taxon>
        <taxon>Parmales</taxon>
        <taxon>Triparmaceae</taxon>
        <taxon>Triparma</taxon>
    </lineage>
</organism>
<dbReference type="Proteomes" id="UP001165082">
    <property type="component" value="Unassembled WGS sequence"/>
</dbReference>
<dbReference type="PANTHER" id="PTHR12246">
    <property type="entry name" value="PALMITOYLTRANSFERASE ZDHHC16"/>
    <property type="match status" value="1"/>
</dbReference>
<feature type="transmembrane region" description="Helical" evidence="7">
    <location>
        <begin position="176"/>
        <end position="199"/>
    </location>
</feature>
<gene>
    <name evidence="10" type="ORF">TrRE_jg6161</name>
</gene>
<evidence type="ECO:0000256" key="5">
    <source>
        <dbReference type="ARBA" id="ARBA00023136"/>
    </source>
</evidence>
<reference evidence="10" key="1">
    <citation type="submission" date="2022-07" db="EMBL/GenBank/DDBJ databases">
        <title>Genome analysis of Parmales, a sister group of diatoms, reveals the evolutionary specialization of diatoms from phago-mixotrophs to photoautotrophs.</title>
        <authorList>
            <person name="Ban H."/>
            <person name="Sato S."/>
            <person name="Yoshikawa S."/>
            <person name="Kazumasa Y."/>
            <person name="Nakamura Y."/>
            <person name="Ichinomiya M."/>
            <person name="Saitoh K."/>
            <person name="Sato N."/>
            <person name="Blanc-Mathieu R."/>
            <person name="Endo H."/>
            <person name="Kuwata A."/>
            <person name="Ogata H."/>
        </authorList>
    </citation>
    <scope>NUCLEOTIDE SEQUENCE</scope>
</reference>
<name>A0A9W7A0F0_9STRA</name>
<dbReference type="PROSITE" id="PS50216">
    <property type="entry name" value="DHHC"/>
    <property type="match status" value="1"/>
</dbReference>
<comment type="subcellular location">
    <subcellularLocation>
        <location evidence="1">Membrane</location>
        <topology evidence="1">Multi-pass membrane protein</topology>
    </subcellularLocation>
</comment>
<feature type="transmembrane region" description="Helical" evidence="7">
    <location>
        <begin position="219"/>
        <end position="240"/>
    </location>
</feature>
<evidence type="ECO:0000256" key="2">
    <source>
        <dbReference type="ARBA" id="ARBA00022679"/>
    </source>
</evidence>
<protein>
    <recommendedName>
        <fullName evidence="7">Palmitoyltransferase</fullName>
        <ecNumber evidence="7">2.3.1.225</ecNumber>
    </recommendedName>
</protein>
<evidence type="ECO:0000256" key="6">
    <source>
        <dbReference type="ARBA" id="ARBA00023315"/>
    </source>
</evidence>
<dbReference type="AlphaFoldDB" id="A0A9W7A0F0"/>
<comment type="caution">
    <text evidence="10">The sequence shown here is derived from an EMBL/GenBank/DDBJ whole genome shotgun (WGS) entry which is preliminary data.</text>
</comment>
<evidence type="ECO:0000313" key="11">
    <source>
        <dbReference type="Proteomes" id="UP001165082"/>
    </source>
</evidence>
<feature type="region of interest" description="Disordered" evidence="8">
    <location>
        <begin position="94"/>
        <end position="127"/>
    </location>
</feature>
<dbReference type="GO" id="GO:0016020">
    <property type="term" value="C:membrane"/>
    <property type="evidence" value="ECO:0007669"/>
    <property type="project" value="UniProtKB-SubCell"/>
</dbReference>
<accession>A0A9W7A0F0</accession>
<keyword evidence="2 7" id="KW-0808">Transferase</keyword>
<keyword evidence="5 7" id="KW-0472">Membrane</keyword>
<evidence type="ECO:0000256" key="4">
    <source>
        <dbReference type="ARBA" id="ARBA00022989"/>
    </source>
</evidence>
<evidence type="ECO:0000313" key="10">
    <source>
        <dbReference type="EMBL" id="GMH63306.1"/>
    </source>
</evidence>
<feature type="transmembrane region" description="Helical" evidence="7">
    <location>
        <begin position="32"/>
        <end position="50"/>
    </location>
</feature>
<dbReference type="InterPro" id="IPR001594">
    <property type="entry name" value="Palmitoyltrfase_DHHC"/>
</dbReference>
<evidence type="ECO:0000256" key="1">
    <source>
        <dbReference type="ARBA" id="ARBA00004141"/>
    </source>
</evidence>
<comment type="catalytic activity">
    <reaction evidence="7">
        <text>L-cysteinyl-[protein] + hexadecanoyl-CoA = S-hexadecanoyl-L-cysteinyl-[protein] + CoA</text>
        <dbReference type="Rhea" id="RHEA:36683"/>
        <dbReference type="Rhea" id="RHEA-COMP:10131"/>
        <dbReference type="Rhea" id="RHEA-COMP:11032"/>
        <dbReference type="ChEBI" id="CHEBI:29950"/>
        <dbReference type="ChEBI" id="CHEBI:57287"/>
        <dbReference type="ChEBI" id="CHEBI:57379"/>
        <dbReference type="ChEBI" id="CHEBI:74151"/>
        <dbReference type="EC" id="2.3.1.225"/>
    </reaction>
</comment>
<comment type="domain">
    <text evidence="7">The DHHC domain is required for palmitoyltransferase activity.</text>
</comment>
<feature type="domain" description="Palmitoyltransferase DHHC" evidence="9">
    <location>
        <begin position="129"/>
        <end position="257"/>
    </location>
</feature>
<evidence type="ECO:0000256" key="3">
    <source>
        <dbReference type="ARBA" id="ARBA00022692"/>
    </source>
</evidence>
<sequence length="321" mass="34734">MGPHAVPTTKIAKKAAEADPMLLVNAPTGRSPLFQVHVAAFFTLMCLSLISHAKAMMTDPGAVPVEARPIGTKFEENRSDELAIETDQLIGDSKKGDADIVQRGGGGGGGGGGGEEGNVSPKPYKRPSHRSCRRCGPDTFKPPRAHHCSICNRCVVKMDHHCPWVNNCVGLGNHKYFILFISYTFLSCVYSLCLVSYRFFTCFNVVRGPQCLSNTNDTLSILLLCVEGALFGLFTSCMMLDQWTVVTTNTTQIDRLKGVSDSDSGGAGEGVNETFGGDRGCTADWLLPTKVVFPKSLHEDLFGYCVPCRAIEAETEMLTLV</sequence>
<evidence type="ECO:0000259" key="9">
    <source>
        <dbReference type="Pfam" id="PF01529"/>
    </source>
</evidence>
<keyword evidence="11" id="KW-1185">Reference proteome</keyword>
<keyword evidence="6 7" id="KW-0012">Acyltransferase</keyword>
<feature type="compositionally biased region" description="Gly residues" evidence="8">
    <location>
        <begin position="103"/>
        <end position="116"/>
    </location>
</feature>
<dbReference type="OrthoDB" id="331948at2759"/>
<dbReference type="EMBL" id="BRXZ01002491">
    <property type="protein sequence ID" value="GMH63306.1"/>
    <property type="molecule type" value="Genomic_DNA"/>
</dbReference>
<keyword evidence="4 7" id="KW-1133">Transmembrane helix</keyword>
<dbReference type="GO" id="GO:0019706">
    <property type="term" value="F:protein-cysteine S-palmitoyltransferase activity"/>
    <property type="evidence" value="ECO:0007669"/>
    <property type="project" value="UniProtKB-EC"/>
</dbReference>
<evidence type="ECO:0000256" key="7">
    <source>
        <dbReference type="RuleBase" id="RU079119"/>
    </source>
</evidence>
<proteinExistence type="inferred from homology"/>
<dbReference type="EC" id="2.3.1.225" evidence="7"/>
<evidence type="ECO:0000256" key="8">
    <source>
        <dbReference type="SAM" id="MobiDB-lite"/>
    </source>
</evidence>
<keyword evidence="3 7" id="KW-0812">Transmembrane</keyword>
<comment type="similarity">
    <text evidence="7">Belongs to the DHHC palmitoyltransferase family.</text>
</comment>